<keyword evidence="9" id="KW-1185">Reference proteome</keyword>
<dbReference type="STRING" id="235985.SAMN05414137_108169"/>
<dbReference type="InterPro" id="IPR003439">
    <property type="entry name" value="ABC_transporter-like_ATP-bd"/>
</dbReference>
<dbReference type="GO" id="GO:0046677">
    <property type="term" value="P:response to antibiotic"/>
    <property type="evidence" value="ECO:0007669"/>
    <property type="project" value="UniProtKB-KW"/>
</dbReference>
<dbReference type="Proteomes" id="UP000183015">
    <property type="component" value="Unassembled WGS sequence"/>
</dbReference>
<dbReference type="EMBL" id="FOAZ01000008">
    <property type="protein sequence ID" value="SEL40285.1"/>
    <property type="molecule type" value="Genomic_DNA"/>
</dbReference>
<dbReference type="Gene3D" id="3.40.50.300">
    <property type="entry name" value="P-loop containing nucleotide triphosphate hydrolases"/>
    <property type="match status" value="1"/>
</dbReference>
<sequence>MGDYEGAPVAAVDLTLRGPRGNVYQDVSFKAEPGQLVAVVGPDGSGRTSLVLTLAGRMKPGSGSAAVAGLPLPSRAAAVRRIVALGAVAGVNDLDGGLTVEEHLTERLLLRSHGPKAHRRVAGALDAAGLTAAELPMRADTLSAEQAFRTALAAALLARPRVLAVDDVGDRLTVAERDALWATLRVLADSGLTVLAATREAPPQADVTVDLSGTNGGHDDE</sequence>
<dbReference type="PANTHER" id="PTHR42711:SF5">
    <property type="entry name" value="ABC TRANSPORTER ATP-BINDING PROTEIN NATA"/>
    <property type="match status" value="1"/>
</dbReference>
<dbReference type="InterPro" id="IPR027417">
    <property type="entry name" value="P-loop_NTPase"/>
</dbReference>
<gene>
    <name evidence="8" type="ORF">SAMN05414137_108169</name>
</gene>
<dbReference type="PANTHER" id="PTHR42711">
    <property type="entry name" value="ABC TRANSPORTER ATP-BINDING PROTEIN"/>
    <property type="match status" value="1"/>
</dbReference>
<evidence type="ECO:0000259" key="7">
    <source>
        <dbReference type="PROSITE" id="PS50893"/>
    </source>
</evidence>
<keyword evidence="5" id="KW-0067">ATP-binding</keyword>
<comment type="similarity">
    <text evidence="2">Belongs to the ABC transporter superfamily.</text>
</comment>
<evidence type="ECO:0000256" key="1">
    <source>
        <dbReference type="ARBA" id="ARBA00004202"/>
    </source>
</evidence>
<feature type="domain" description="ABC transporter" evidence="7">
    <location>
        <begin position="9"/>
        <end position="221"/>
    </location>
</feature>
<evidence type="ECO:0000256" key="6">
    <source>
        <dbReference type="ARBA" id="ARBA00023251"/>
    </source>
</evidence>
<dbReference type="AlphaFoldDB" id="A0A1H7PYE1"/>
<dbReference type="InterPro" id="IPR050763">
    <property type="entry name" value="ABC_transporter_ATP-binding"/>
</dbReference>
<keyword evidence="3" id="KW-0813">Transport</keyword>
<dbReference type="InterPro" id="IPR003593">
    <property type="entry name" value="AAA+_ATPase"/>
</dbReference>
<proteinExistence type="inferred from homology"/>
<evidence type="ECO:0000313" key="9">
    <source>
        <dbReference type="Proteomes" id="UP000183015"/>
    </source>
</evidence>
<evidence type="ECO:0000313" key="8">
    <source>
        <dbReference type="EMBL" id="SEL40285.1"/>
    </source>
</evidence>
<comment type="subcellular location">
    <subcellularLocation>
        <location evidence="1">Cell membrane</location>
        <topology evidence="1">Peripheral membrane protein</topology>
    </subcellularLocation>
</comment>
<evidence type="ECO:0000256" key="4">
    <source>
        <dbReference type="ARBA" id="ARBA00022741"/>
    </source>
</evidence>
<name>A0A1H7PYE1_STRJI</name>
<keyword evidence="4" id="KW-0547">Nucleotide-binding</keyword>
<reference evidence="9" key="1">
    <citation type="submission" date="2016-10" db="EMBL/GenBank/DDBJ databases">
        <authorList>
            <person name="Varghese N."/>
        </authorList>
    </citation>
    <scope>NUCLEOTIDE SEQUENCE [LARGE SCALE GENOMIC DNA]</scope>
    <source>
        <strain evidence="9">DSM 45096 / BCRC 16803 / CGMCC 4.1857 / CIP 109030 / JCM 12277 / KCTC 19219 / NBRC 100920 / 33214</strain>
    </source>
</reference>
<dbReference type="GO" id="GO:0005524">
    <property type="term" value="F:ATP binding"/>
    <property type="evidence" value="ECO:0007669"/>
    <property type="project" value="UniProtKB-KW"/>
</dbReference>
<dbReference type="GO" id="GO:0005886">
    <property type="term" value="C:plasma membrane"/>
    <property type="evidence" value="ECO:0007669"/>
    <property type="project" value="UniProtKB-SubCell"/>
</dbReference>
<evidence type="ECO:0000256" key="2">
    <source>
        <dbReference type="ARBA" id="ARBA00005417"/>
    </source>
</evidence>
<organism evidence="8 9">
    <name type="scientific">Streptacidiphilus jiangxiensis</name>
    <dbReference type="NCBI Taxonomy" id="235985"/>
    <lineage>
        <taxon>Bacteria</taxon>
        <taxon>Bacillati</taxon>
        <taxon>Actinomycetota</taxon>
        <taxon>Actinomycetes</taxon>
        <taxon>Kitasatosporales</taxon>
        <taxon>Streptomycetaceae</taxon>
        <taxon>Streptacidiphilus</taxon>
    </lineage>
</organism>
<dbReference type="SMART" id="SM00382">
    <property type="entry name" value="AAA"/>
    <property type="match status" value="1"/>
</dbReference>
<protein>
    <submittedName>
        <fullName evidence="8">ABC transporter</fullName>
    </submittedName>
</protein>
<dbReference type="SUPFAM" id="SSF52540">
    <property type="entry name" value="P-loop containing nucleoside triphosphate hydrolases"/>
    <property type="match status" value="1"/>
</dbReference>
<evidence type="ECO:0000256" key="3">
    <source>
        <dbReference type="ARBA" id="ARBA00022448"/>
    </source>
</evidence>
<dbReference type="PROSITE" id="PS50893">
    <property type="entry name" value="ABC_TRANSPORTER_2"/>
    <property type="match status" value="1"/>
</dbReference>
<keyword evidence="6" id="KW-0046">Antibiotic resistance</keyword>
<dbReference type="RefSeq" id="WP_042447983.1">
    <property type="nucleotide sequence ID" value="NZ_BBPN01000013.1"/>
</dbReference>
<dbReference type="eggNOG" id="COG1131">
    <property type="taxonomic scope" value="Bacteria"/>
</dbReference>
<dbReference type="OrthoDB" id="3243210at2"/>
<accession>A0A1H7PYE1</accession>
<evidence type="ECO:0000256" key="5">
    <source>
        <dbReference type="ARBA" id="ARBA00022840"/>
    </source>
</evidence>
<dbReference type="GO" id="GO:0016887">
    <property type="term" value="F:ATP hydrolysis activity"/>
    <property type="evidence" value="ECO:0007669"/>
    <property type="project" value="InterPro"/>
</dbReference>
<dbReference type="Pfam" id="PF00005">
    <property type="entry name" value="ABC_tran"/>
    <property type="match status" value="1"/>
</dbReference>